<gene>
    <name evidence="2" type="ORF">Fcan01_16256</name>
</gene>
<evidence type="ECO:0000313" key="2">
    <source>
        <dbReference type="EMBL" id="OXA48988.1"/>
    </source>
</evidence>
<dbReference type="AlphaFoldDB" id="A0A226DVD5"/>
<protein>
    <submittedName>
        <fullName evidence="2">Uncharacterized protein</fullName>
    </submittedName>
</protein>
<dbReference type="Proteomes" id="UP000198287">
    <property type="component" value="Unassembled WGS sequence"/>
</dbReference>
<keyword evidence="3" id="KW-1185">Reference proteome</keyword>
<evidence type="ECO:0000313" key="3">
    <source>
        <dbReference type="Proteomes" id="UP000198287"/>
    </source>
</evidence>
<feature type="compositionally biased region" description="Polar residues" evidence="1">
    <location>
        <begin position="1"/>
        <end position="20"/>
    </location>
</feature>
<proteinExistence type="predicted"/>
<sequence>MGIRHSNYSTNTGPSTTNQGKAHVFHFQPQPDQSKEFPTREPPTQRRVKAPPVILLNHDSPRTPNSSQIPIGRVSLTFLNPSTASSAWQRQQQPQFTSTTTLDPIPVGVYFGWDEITVVSKIGSASPSPIFPLISNVISLRNDEIQVGSAATGPNAIRVNEILTYFLEEKNSSKKLPEIMTLSKMLKTFALLFLKLNNMICARLKCQKLIIGLAVSNFACRHLADILIQAGEITGLQIILADHTACIVASEVNASQLLSGESQRMLAVNVYNKGEYCCVTLYAVSERGLEILESCQDWVTGNWNILKNFTSSSYSQALSKIKKLKGFKGRVSVVVNCNLAMTEYIIKEVNKLVPVDMRDVVVGRGIEEIKHGILTLAQNFGTAKCNQSKPIGKILTGGLLPEVGKRMEASCRHNGYNSDGQVDRNLVKIVQDLARKDQAALVTYKKNLTDILHERMSGSSNQGEKCRCAKAIHEIDTAPSKTAVDEIKEKPGLFR</sequence>
<reference evidence="2 3" key="1">
    <citation type="submission" date="2015-12" db="EMBL/GenBank/DDBJ databases">
        <title>The genome of Folsomia candida.</title>
        <authorList>
            <person name="Faddeeva A."/>
            <person name="Derks M.F."/>
            <person name="Anvar Y."/>
            <person name="Smit S."/>
            <person name="Van Straalen N."/>
            <person name="Roelofs D."/>
        </authorList>
    </citation>
    <scope>NUCLEOTIDE SEQUENCE [LARGE SCALE GENOMIC DNA]</scope>
    <source>
        <strain evidence="2 3">VU population</strain>
        <tissue evidence="2">Whole body</tissue>
    </source>
</reference>
<feature type="region of interest" description="Disordered" evidence="1">
    <location>
        <begin position="29"/>
        <end position="48"/>
    </location>
</feature>
<name>A0A226DVD5_FOLCA</name>
<comment type="caution">
    <text evidence="2">The sequence shown here is derived from an EMBL/GenBank/DDBJ whole genome shotgun (WGS) entry which is preliminary data.</text>
</comment>
<feature type="region of interest" description="Disordered" evidence="1">
    <location>
        <begin position="1"/>
        <end position="21"/>
    </location>
</feature>
<organism evidence="2 3">
    <name type="scientific">Folsomia candida</name>
    <name type="common">Springtail</name>
    <dbReference type="NCBI Taxonomy" id="158441"/>
    <lineage>
        <taxon>Eukaryota</taxon>
        <taxon>Metazoa</taxon>
        <taxon>Ecdysozoa</taxon>
        <taxon>Arthropoda</taxon>
        <taxon>Hexapoda</taxon>
        <taxon>Collembola</taxon>
        <taxon>Entomobryomorpha</taxon>
        <taxon>Isotomoidea</taxon>
        <taxon>Isotomidae</taxon>
        <taxon>Proisotominae</taxon>
        <taxon>Folsomia</taxon>
    </lineage>
</organism>
<dbReference type="EMBL" id="LNIX01000011">
    <property type="protein sequence ID" value="OXA48988.1"/>
    <property type="molecule type" value="Genomic_DNA"/>
</dbReference>
<accession>A0A226DVD5</accession>
<evidence type="ECO:0000256" key="1">
    <source>
        <dbReference type="SAM" id="MobiDB-lite"/>
    </source>
</evidence>